<dbReference type="Pfam" id="PF08613">
    <property type="entry name" value="Cyclin"/>
    <property type="match status" value="1"/>
</dbReference>
<dbReference type="GO" id="GO:0016538">
    <property type="term" value="F:cyclin-dependent protein serine/threonine kinase regulator activity"/>
    <property type="evidence" value="ECO:0007669"/>
    <property type="project" value="TreeGrafter"/>
</dbReference>
<proteinExistence type="predicted"/>
<evidence type="ECO:0000256" key="1">
    <source>
        <dbReference type="SAM" id="MobiDB-lite"/>
    </source>
</evidence>
<feature type="compositionally biased region" description="Polar residues" evidence="1">
    <location>
        <begin position="187"/>
        <end position="197"/>
    </location>
</feature>
<dbReference type="SUPFAM" id="SSF47954">
    <property type="entry name" value="Cyclin-like"/>
    <property type="match status" value="1"/>
</dbReference>
<dbReference type="PANTHER" id="PTHR15615:SF27">
    <property type="entry name" value="PHO85 CYCLIN CLG1"/>
    <property type="match status" value="1"/>
</dbReference>
<gene>
    <name evidence="2" type="ORF">OH76DRAFT_1421664</name>
</gene>
<feature type="compositionally biased region" description="Basic residues" evidence="1">
    <location>
        <begin position="341"/>
        <end position="351"/>
    </location>
</feature>
<sequence>MSTAALPLPYELVSSWQDWRPTKSEAPLTPPLSSVPQRRVPVPAQHHTPTVLPPISHFDRSISRHSPGMFLAAPHIYTSPHASDEVTPPPTDEWDTKYDAQPYRLPSVLAPLPSRSLDPSPSSSQNELPEDPFASNSYVFDWFGSDSHRSARFIAEKTCEMICYLWFSTISSTSASPSKRTRSASAQHASFSPHSNSSTAKLQFSVAPAFVRFMQKVLETTQVSQSVIVLSLHYIYRLKGRNPYTTGQAGSEYRVAIAALMLANKFVDDNTYTNKTWSEVSGIDLTEVNRMEREFLLGIDFDLYVDKNTYEGWVSLLKGLVSHKEQDSKMYKRSRYPVRTSHLRPGCHRNAHLTQSRASSHRARSSSPRRASVCAVSSVPYPAHPQHYTPAPPPPPQLVAYTPAYSPARNEVPAGCKRTAEDAFSPTSASFAAVQQPPTQVPRRMHGLTLDIPQPTAHQHSRENSASPLESLQSFSKLNLGASPVDNVPTQQWPARHDEYPRTLVSAYRMDDQRPHIAPQNLYFYSLAGSPMESEEERRSRKTRLRYHQAPPPSVAMYQYPPSMPMVIQSASTSPYEVHSHVHPSQPALPPFSQVSQGWSTAAGPPARESTQLPPILVEQPHQHASMIPSAPFANAGPSGVQFYSTMTPIPSPHYYRARGRQV</sequence>
<feature type="region of interest" description="Disordered" evidence="1">
    <location>
        <begin position="577"/>
        <end position="611"/>
    </location>
</feature>
<keyword evidence="3" id="KW-1185">Reference proteome</keyword>
<dbReference type="STRING" id="139420.A0A371CUF7"/>
<dbReference type="PANTHER" id="PTHR15615">
    <property type="match status" value="1"/>
</dbReference>
<dbReference type="CDD" id="cd20557">
    <property type="entry name" value="CYCLIN_ScPCL1-like"/>
    <property type="match status" value="1"/>
</dbReference>
<accession>A0A371CUF7</accession>
<evidence type="ECO:0000313" key="2">
    <source>
        <dbReference type="EMBL" id="RDX43934.1"/>
    </source>
</evidence>
<feature type="region of interest" description="Disordered" evidence="1">
    <location>
        <begin position="109"/>
        <end position="130"/>
    </location>
</feature>
<dbReference type="OrthoDB" id="244495at2759"/>
<reference evidence="2 3" key="1">
    <citation type="journal article" date="2018" name="Biotechnol. Biofuels">
        <title>Integrative visual omics of the white-rot fungus Polyporus brumalis exposes the biotechnological potential of its oxidative enzymes for delignifying raw plant biomass.</title>
        <authorList>
            <person name="Miyauchi S."/>
            <person name="Rancon A."/>
            <person name="Drula E."/>
            <person name="Hage H."/>
            <person name="Chaduli D."/>
            <person name="Favel A."/>
            <person name="Grisel S."/>
            <person name="Henrissat B."/>
            <person name="Herpoel-Gimbert I."/>
            <person name="Ruiz-Duenas F.J."/>
            <person name="Chevret D."/>
            <person name="Hainaut M."/>
            <person name="Lin J."/>
            <person name="Wang M."/>
            <person name="Pangilinan J."/>
            <person name="Lipzen A."/>
            <person name="Lesage-Meessen L."/>
            <person name="Navarro D."/>
            <person name="Riley R."/>
            <person name="Grigoriev I.V."/>
            <person name="Zhou S."/>
            <person name="Raouche S."/>
            <person name="Rosso M.N."/>
        </authorList>
    </citation>
    <scope>NUCLEOTIDE SEQUENCE [LARGE SCALE GENOMIC DNA]</scope>
    <source>
        <strain evidence="2 3">BRFM 1820</strain>
    </source>
</reference>
<feature type="region of interest" description="Disordered" evidence="1">
    <location>
        <begin position="173"/>
        <end position="197"/>
    </location>
</feature>
<dbReference type="AlphaFoldDB" id="A0A371CUF7"/>
<dbReference type="Proteomes" id="UP000256964">
    <property type="component" value="Unassembled WGS sequence"/>
</dbReference>
<dbReference type="GO" id="GO:0000307">
    <property type="term" value="C:cyclin-dependent protein kinase holoenzyme complex"/>
    <property type="evidence" value="ECO:0007669"/>
    <property type="project" value="TreeGrafter"/>
</dbReference>
<dbReference type="Gene3D" id="1.10.472.10">
    <property type="entry name" value="Cyclin-like"/>
    <property type="match status" value="1"/>
</dbReference>
<feature type="compositionally biased region" description="Low complexity" evidence="1">
    <location>
        <begin position="173"/>
        <end position="186"/>
    </location>
</feature>
<feature type="compositionally biased region" description="Low complexity" evidence="1">
    <location>
        <begin position="111"/>
        <end position="124"/>
    </location>
</feature>
<dbReference type="InterPro" id="IPR013922">
    <property type="entry name" value="Cyclin_PHO80-like"/>
</dbReference>
<evidence type="ECO:0008006" key="4">
    <source>
        <dbReference type="Google" id="ProtNLM"/>
    </source>
</evidence>
<dbReference type="GO" id="GO:0019901">
    <property type="term" value="F:protein kinase binding"/>
    <property type="evidence" value="ECO:0007669"/>
    <property type="project" value="InterPro"/>
</dbReference>
<dbReference type="InterPro" id="IPR036915">
    <property type="entry name" value="Cyclin-like_sf"/>
</dbReference>
<organism evidence="2 3">
    <name type="scientific">Lentinus brumalis</name>
    <dbReference type="NCBI Taxonomy" id="2498619"/>
    <lineage>
        <taxon>Eukaryota</taxon>
        <taxon>Fungi</taxon>
        <taxon>Dikarya</taxon>
        <taxon>Basidiomycota</taxon>
        <taxon>Agaricomycotina</taxon>
        <taxon>Agaricomycetes</taxon>
        <taxon>Polyporales</taxon>
        <taxon>Polyporaceae</taxon>
        <taxon>Lentinus</taxon>
    </lineage>
</organism>
<protein>
    <recommendedName>
        <fullName evidence="4">Cyclin-like domain-containing protein</fullName>
    </recommendedName>
</protein>
<name>A0A371CUF7_9APHY</name>
<feature type="region of interest" description="Disordered" evidence="1">
    <location>
        <begin position="341"/>
        <end position="372"/>
    </location>
</feature>
<dbReference type="EMBL" id="KZ857457">
    <property type="protein sequence ID" value="RDX43934.1"/>
    <property type="molecule type" value="Genomic_DNA"/>
</dbReference>
<dbReference type="GO" id="GO:0005634">
    <property type="term" value="C:nucleus"/>
    <property type="evidence" value="ECO:0007669"/>
    <property type="project" value="TreeGrafter"/>
</dbReference>
<evidence type="ECO:0000313" key="3">
    <source>
        <dbReference type="Proteomes" id="UP000256964"/>
    </source>
</evidence>